<feature type="transmembrane region" description="Helical" evidence="1">
    <location>
        <begin position="34"/>
        <end position="64"/>
    </location>
</feature>
<evidence type="ECO:0000313" key="3">
    <source>
        <dbReference type="Proteomes" id="UP000288805"/>
    </source>
</evidence>
<name>A0A438JP73_VITVI</name>
<feature type="transmembrane region" description="Helical" evidence="1">
    <location>
        <begin position="76"/>
        <end position="102"/>
    </location>
</feature>
<reference evidence="2 3" key="1">
    <citation type="journal article" date="2018" name="PLoS Genet.">
        <title>Population sequencing reveals clonal diversity and ancestral inbreeding in the grapevine cultivar Chardonnay.</title>
        <authorList>
            <person name="Roach M.J."/>
            <person name="Johnson D.L."/>
            <person name="Bohlmann J."/>
            <person name="van Vuuren H.J."/>
            <person name="Jones S.J."/>
            <person name="Pretorius I.S."/>
            <person name="Schmidt S.A."/>
            <person name="Borneman A.R."/>
        </authorList>
    </citation>
    <scope>NUCLEOTIDE SEQUENCE [LARGE SCALE GENOMIC DNA]</scope>
    <source>
        <strain evidence="3">cv. Chardonnay</strain>
        <tissue evidence="2">Leaf</tissue>
    </source>
</reference>
<gene>
    <name evidence="2" type="ORF">CK203_018370</name>
</gene>
<organism evidence="2 3">
    <name type="scientific">Vitis vinifera</name>
    <name type="common">Grape</name>
    <dbReference type="NCBI Taxonomy" id="29760"/>
    <lineage>
        <taxon>Eukaryota</taxon>
        <taxon>Viridiplantae</taxon>
        <taxon>Streptophyta</taxon>
        <taxon>Embryophyta</taxon>
        <taxon>Tracheophyta</taxon>
        <taxon>Spermatophyta</taxon>
        <taxon>Magnoliopsida</taxon>
        <taxon>eudicotyledons</taxon>
        <taxon>Gunneridae</taxon>
        <taxon>Pentapetalae</taxon>
        <taxon>rosids</taxon>
        <taxon>Vitales</taxon>
        <taxon>Vitaceae</taxon>
        <taxon>Viteae</taxon>
        <taxon>Vitis</taxon>
    </lineage>
</organism>
<accession>A0A438JP73</accession>
<protein>
    <submittedName>
        <fullName evidence="2">Uncharacterized protein</fullName>
    </submittedName>
</protein>
<keyword evidence="1" id="KW-0812">Transmembrane</keyword>
<proteinExistence type="predicted"/>
<dbReference type="Proteomes" id="UP000288805">
    <property type="component" value="Unassembled WGS sequence"/>
</dbReference>
<dbReference type="AlphaFoldDB" id="A0A438JP73"/>
<dbReference type="EMBL" id="QGNW01000033">
    <property type="protein sequence ID" value="RVX10715.1"/>
    <property type="molecule type" value="Genomic_DNA"/>
</dbReference>
<evidence type="ECO:0000313" key="2">
    <source>
        <dbReference type="EMBL" id="RVX10715.1"/>
    </source>
</evidence>
<evidence type="ECO:0000256" key="1">
    <source>
        <dbReference type="SAM" id="Phobius"/>
    </source>
</evidence>
<comment type="caution">
    <text evidence="2">The sequence shown here is derived from an EMBL/GenBank/DDBJ whole genome shotgun (WGS) entry which is preliminary data.</text>
</comment>
<keyword evidence="1" id="KW-1133">Transmembrane helix</keyword>
<keyword evidence="1" id="KW-0472">Membrane</keyword>
<sequence length="351" mass="39416">MDTLASRFRVFSMFSLILDALLERGWMCRGLVLGFFNFFFCSCAVKASVFVVDSCISLSLRWVIRAIFLLSLAKRLALQVSCAGHALLVGYLLVGSLVHLYLQDEPERKAKGHVLVSGPWSVIAGVRNLMQQHTHLFHRLEAVESMKAYVAHNMDGNEDLLASLETTKSEVAAAQKLAEEGVGFATQKEDLEADYQNQVDDMFFYDYRCCIKKHGIANDIPSFPFDDEDEFLVALPRETDMLQEAVPLASASTHLLKYLVATSKKFFCATAISKRLTMSIPYCANDQETCDWIESFRRYTRDGSVSLTPITPINISSSIPLHCWPVVPLRVGRSVLKFVCLDDCRIHLHGV</sequence>